<evidence type="ECO:0000313" key="4">
    <source>
        <dbReference type="Proteomes" id="UP001219568"/>
    </source>
</evidence>
<dbReference type="EMBL" id="JAQJZL010000001">
    <property type="protein sequence ID" value="KAJ6056960.1"/>
    <property type="molecule type" value="Genomic_DNA"/>
</dbReference>
<feature type="region of interest" description="Disordered" evidence="1">
    <location>
        <begin position="129"/>
        <end position="155"/>
    </location>
</feature>
<protein>
    <submittedName>
        <fullName evidence="2">Uncharacterized protein</fullName>
    </submittedName>
</protein>
<feature type="compositionally biased region" description="Basic and acidic residues" evidence="1">
    <location>
        <begin position="129"/>
        <end position="147"/>
    </location>
</feature>
<feature type="compositionally biased region" description="Basic and acidic residues" evidence="1">
    <location>
        <begin position="57"/>
        <end position="71"/>
    </location>
</feature>
<evidence type="ECO:0000256" key="1">
    <source>
        <dbReference type="SAM" id="MobiDB-lite"/>
    </source>
</evidence>
<keyword evidence="4" id="KW-1185">Reference proteome</keyword>
<feature type="compositionally biased region" description="Acidic residues" evidence="1">
    <location>
        <begin position="31"/>
        <end position="53"/>
    </location>
</feature>
<reference evidence="2" key="1">
    <citation type="journal article" date="2023" name="IMA Fungus">
        <title>Comparative genomic study of the Penicillium genus elucidates a diverse pangenome and 15 lateral gene transfer events.</title>
        <authorList>
            <person name="Petersen C."/>
            <person name="Sorensen T."/>
            <person name="Nielsen M.R."/>
            <person name="Sondergaard T.E."/>
            <person name="Sorensen J.L."/>
            <person name="Fitzpatrick D.A."/>
            <person name="Frisvad J.C."/>
            <person name="Nielsen K.L."/>
        </authorList>
    </citation>
    <scope>NUCLEOTIDE SEQUENCE</scope>
    <source>
        <strain evidence="2">IBT 15450</strain>
    </source>
</reference>
<dbReference type="AlphaFoldDB" id="A0AAD6IM85"/>
<name>A0AAD6IM85_PENCN</name>
<proteinExistence type="predicted"/>
<comment type="caution">
    <text evidence="2">The sequence shown here is derived from an EMBL/GenBank/DDBJ whole genome shotgun (WGS) entry which is preliminary data.</text>
</comment>
<reference evidence="2" key="2">
    <citation type="submission" date="2023-01" db="EMBL/GenBank/DDBJ databases">
        <authorList>
            <person name="Petersen C."/>
        </authorList>
    </citation>
    <scope>NUCLEOTIDE SEQUENCE</scope>
    <source>
        <strain evidence="2">IBT 15450</strain>
    </source>
</reference>
<accession>A0AAD6IM85</accession>
<evidence type="ECO:0000313" key="2">
    <source>
        <dbReference type="EMBL" id="KAJ6056960.1"/>
    </source>
</evidence>
<feature type="region of interest" description="Disordered" evidence="1">
    <location>
        <begin position="1"/>
        <end position="77"/>
    </location>
</feature>
<organism evidence="2 4">
    <name type="scientific">Penicillium canescens</name>
    <dbReference type="NCBI Taxonomy" id="5083"/>
    <lineage>
        <taxon>Eukaryota</taxon>
        <taxon>Fungi</taxon>
        <taxon>Dikarya</taxon>
        <taxon>Ascomycota</taxon>
        <taxon>Pezizomycotina</taxon>
        <taxon>Eurotiomycetes</taxon>
        <taxon>Eurotiomycetidae</taxon>
        <taxon>Eurotiales</taxon>
        <taxon>Aspergillaceae</taxon>
        <taxon>Penicillium</taxon>
    </lineage>
</organism>
<evidence type="ECO:0000313" key="3">
    <source>
        <dbReference type="EMBL" id="KAJ6057026.1"/>
    </source>
</evidence>
<dbReference type="EMBL" id="JAQJZL010000001">
    <property type="protein sequence ID" value="KAJ6057026.1"/>
    <property type="molecule type" value="Genomic_DNA"/>
</dbReference>
<dbReference type="Proteomes" id="UP001219568">
    <property type="component" value="Unassembled WGS sequence"/>
</dbReference>
<gene>
    <name evidence="2" type="ORF">N7460_000234</name>
    <name evidence="3" type="ORF">N7460_000300</name>
</gene>
<sequence>MVGTASYRSRLCRSAPQPYGNDQTHGADGQSGDEGEIAPMDEDSDEDQDDWAMEADGAEHDQGSVKDKTSEDPPEGSIMMAFTMLADLDLRQEGTEKFAKVQRDCNENTEQSLQTLRERLIILEEEVKELRQNRDKGKDNVGGDRKMARSKRPMQ</sequence>